<dbReference type="Gene3D" id="3.40.190.10">
    <property type="entry name" value="Periplasmic binding protein-like II"/>
    <property type="match status" value="2"/>
</dbReference>
<name>A0A8J6P350_9FIRM</name>
<sequence>MKNTKKLLSTALCAALCTAMLAGCGDSKNNGNNSAAGGDNSQSGSLTINYLSSRNTTSEAVMLALQDVADNYAKENPDLDFSYEVESITDRASYLQKLKILASSNELPEWFESDPDTFFASLVENDQVYNMGDLYDELGVSDKFFNIAKEYVKLPGSDEIYLTAWQANAEYFFYNKDLFAQAGITEVPKTMDELLDTCKALKDAGITPITTLGSDWPVLRYFAMIPFRQSGNDYLEKACAGTESWGTELGIENAAYMQELAQYFQTGFSSGDTDTMEDLFVGNKAAMLYDGTWVLPKLIDESTGDLRSDFSYFTMPTYKDNDTTGASDYFANCGIGMAIRKDAMTQEMKDYMKYVFDNYADITLNDYKQLPSIQPSSTEGLPAVYQDILEDVTNVNTFAKCWDVVIDSASLETLHKSSTELLIGEMTPQEWADSLDKAVAANNK</sequence>
<dbReference type="RefSeq" id="WP_093987914.1">
    <property type="nucleotide sequence ID" value="NZ_FYDD01000002.1"/>
</dbReference>
<feature type="signal peptide" evidence="1">
    <location>
        <begin position="1"/>
        <end position="22"/>
    </location>
</feature>
<dbReference type="AlphaFoldDB" id="A0A8J6P350"/>
<dbReference type="EMBL" id="JACRTL010000009">
    <property type="protein sequence ID" value="MBC8611901.1"/>
    <property type="molecule type" value="Genomic_DNA"/>
</dbReference>
<organism evidence="2 3">
    <name type="scientific">Massiliimalia timonensis</name>
    <dbReference type="NCBI Taxonomy" id="1987501"/>
    <lineage>
        <taxon>Bacteria</taxon>
        <taxon>Bacillati</taxon>
        <taxon>Bacillota</taxon>
        <taxon>Clostridia</taxon>
        <taxon>Eubacteriales</taxon>
        <taxon>Oscillospiraceae</taxon>
        <taxon>Massiliimalia</taxon>
    </lineage>
</organism>
<feature type="chain" id="PRO_5039182116" evidence="1">
    <location>
        <begin position="23"/>
        <end position="444"/>
    </location>
</feature>
<evidence type="ECO:0000313" key="2">
    <source>
        <dbReference type="EMBL" id="MBC8611901.1"/>
    </source>
</evidence>
<dbReference type="PANTHER" id="PTHR43649:SF12">
    <property type="entry name" value="DIACETYLCHITOBIOSE BINDING PROTEIN DASA"/>
    <property type="match status" value="1"/>
</dbReference>
<dbReference type="InterPro" id="IPR050490">
    <property type="entry name" value="Bact_solute-bd_prot1"/>
</dbReference>
<protein>
    <submittedName>
        <fullName evidence="2">Extracellular solute-binding protein</fullName>
    </submittedName>
</protein>
<dbReference type="OrthoDB" id="41208at2"/>
<proteinExistence type="predicted"/>
<comment type="caution">
    <text evidence="2">The sequence shown here is derived from an EMBL/GenBank/DDBJ whole genome shotgun (WGS) entry which is preliminary data.</text>
</comment>
<dbReference type="SUPFAM" id="SSF53850">
    <property type="entry name" value="Periplasmic binding protein-like II"/>
    <property type="match status" value="1"/>
</dbReference>
<dbReference type="PROSITE" id="PS51257">
    <property type="entry name" value="PROKAR_LIPOPROTEIN"/>
    <property type="match status" value="1"/>
</dbReference>
<evidence type="ECO:0000313" key="3">
    <source>
        <dbReference type="Proteomes" id="UP000632659"/>
    </source>
</evidence>
<evidence type="ECO:0000256" key="1">
    <source>
        <dbReference type="SAM" id="SignalP"/>
    </source>
</evidence>
<keyword evidence="3" id="KW-1185">Reference proteome</keyword>
<dbReference type="Proteomes" id="UP000632659">
    <property type="component" value="Unassembled WGS sequence"/>
</dbReference>
<reference evidence="2" key="1">
    <citation type="submission" date="2020-08" db="EMBL/GenBank/DDBJ databases">
        <title>Genome public.</title>
        <authorList>
            <person name="Liu C."/>
            <person name="Sun Q."/>
        </authorList>
    </citation>
    <scope>NUCLEOTIDE SEQUENCE</scope>
    <source>
        <strain evidence="2">NSJ-15</strain>
    </source>
</reference>
<keyword evidence="1" id="KW-0732">Signal</keyword>
<dbReference type="Pfam" id="PF01547">
    <property type="entry name" value="SBP_bac_1"/>
    <property type="match status" value="1"/>
</dbReference>
<accession>A0A8J6P350</accession>
<gene>
    <name evidence="2" type="ORF">H8702_12455</name>
</gene>
<dbReference type="PANTHER" id="PTHR43649">
    <property type="entry name" value="ARABINOSE-BINDING PROTEIN-RELATED"/>
    <property type="match status" value="1"/>
</dbReference>
<dbReference type="InterPro" id="IPR006059">
    <property type="entry name" value="SBP"/>
</dbReference>